<dbReference type="InterPro" id="IPR001079">
    <property type="entry name" value="Galectin_CRD"/>
</dbReference>
<dbReference type="GO" id="GO:0030246">
    <property type="term" value="F:carbohydrate binding"/>
    <property type="evidence" value="ECO:0007669"/>
    <property type="project" value="UniProtKB-UniRule"/>
</dbReference>
<keyword evidence="1 2" id="KW-0430">Lectin</keyword>
<keyword evidence="3" id="KW-1133">Transmembrane helix</keyword>
<dbReference type="Gene3D" id="2.60.120.200">
    <property type="match status" value="2"/>
</dbReference>
<dbReference type="CDD" id="cd00070">
    <property type="entry name" value="GLECT"/>
    <property type="match status" value="2"/>
</dbReference>
<sequence length="406" mass="46575">MTKHRKLSKYITLIKEVPYSSVTIINSDGFCFVVLIFFLVYSFVKRREKKHGRRHNIDHKNDGPAYSEEIVQSLTPGCCIIIKGKIRSECKRFAINFLSVRGAKTDVVFHFNPRLALRYIVRNARINNSWGDEETTSVEKFHIQRNETFELQFVTAEREFLVALDGRHVCAFVYRIPLERINKIEVVGIIVEAVDVIRNLKSYPSVDGAIDVEGVEHKQVSNYPPGPTSFTVPLGGGDAAQRIGDQELIVPVTATLPKGFQVGWQLEISGRIKILPAAFYVNLQVGDKLWPHPVIPLHLNPRFYTSYGNHLFVRNSWENGSWGAEERTAGFQFTPGRKFHLAIRKHPDHFAVWVDGTLTGEFLFRTEVDDIDTVYIHGDIHVFNIYMRDHVEDKYFTKSKERIDSL</sequence>
<reference evidence="6" key="1">
    <citation type="submission" date="2025-08" db="UniProtKB">
        <authorList>
            <consortium name="RefSeq"/>
        </authorList>
    </citation>
    <scope>IDENTIFICATION</scope>
    <source>
        <tissue evidence="6">Gonads</tissue>
    </source>
</reference>
<organism evidence="5 6">
    <name type="scientific">Sitophilus oryzae</name>
    <name type="common">Rice weevil</name>
    <name type="synonym">Curculio oryzae</name>
    <dbReference type="NCBI Taxonomy" id="7048"/>
    <lineage>
        <taxon>Eukaryota</taxon>
        <taxon>Metazoa</taxon>
        <taxon>Ecdysozoa</taxon>
        <taxon>Arthropoda</taxon>
        <taxon>Hexapoda</taxon>
        <taxon>Insecta</taxon>
        <taxon>Pterygota</taxon>
        <taxon>Neoptera</taxon>
        <taxon>Endopterygota</taxon>
        <taxon>Coleoptera</taxon>
        <taxon>Polyphaga</taxon>
        <taxon>Cucujiformia</taxon>
        <taxon>Curculionidae</taxon>
        <taxon>Dryophthorinae</taxon>
        <taxon>Sitophilus</taxon>
    </lineage>
</organism>
<evidence type="ECO:0000259" key="4">
    <source>
        <dbReference type="PROSITE" id="PS51304"/>
    </source>
</evidence>
<dbReference type="OrthoDB" id="5795596at2759"/>
<dbReference type="PROSITE" id="PS51304">
    <property type="entry name" value="GALECTIN"/>
    <property type="match status" value="2"/>
</dbReference>
<dbReference type="Pfam" id="PF00337">
    <property type="entry name" value="Gal-bind_lectin"/>
    <property type="match status" value="2"/>
</dbReference>
<dbReference type="RefSeq" id="XP_030745768.1">
    <property type="nucleotide sequence ID" value="XM_030889908.1"/>
</dbReference>
<feature type="domain" description="Galectin" evidence="4">
    <location>
        <begin position="66"/>
        <end position="218"/>
    </location>
</feature>
<evidence type="ECO:0000313" key="6">
    <source>
        <dbReference type="RefSeq" id="XP_030745768.1"/>
    </source>
</evidence>
<dbReference type="SUPFAM" id="SSF49899">
    <property type="entry name" value="Concanavalin A-like lectins/glucanases"/>
    <property type="match status" value="2"/>
</dbReference>
<dbReference type="Proteomes" id="UP000504635">
    <property type="component" value="Unplaced"/>
</dbReference>
<evidence type="ECO:0000256" key="1">
    <source>
        <dbReference type="ARBA" id="ARBA00022734"/>
    </source>
</evidence>
<evidence type="ECO:0000256" key="3">
    <source>
        <dbReference type="SAM" id="Phobius"/>
    </source>
</evidence>
<dbReference type="PANTHER" id="PTHR11346">
    <property type="entry name" value="GALECTIN"/>
    <property type="match status" value="1"/>
</dbReference>
<protein>
    <recommendedName>
        <fullName evidence="2">Galectin</fullName>
    </recommendedName>
</protein>
<dbReference type="FunCoup" id="A0A6J2X3J7">
    <property type="interactions" value="255"/>
</dbReference>
<dbReference type="GO" id="GO:0016936">
    <property type="term" value="F:galactoside binding"/>
    <property type="evidence" value="ECO:0007669"/>
    <property type="project" value="TreeGrafter"/>
</dbReference>
<dbReference type="InParanoid" id="A0A6J2X3J7"/>
<name>A0A6J2X3J7_SITOR</name>
<dbReference type="PANTHER" id="PTHR11346:SF176">
    <property type="entry name" value="32 KDA BETA-GALACTOSIDE-BINDING LECTIN LEC-3"/>
    <property type="match status" value="1"/>
</dbReference>
<evidence type="ECO:0000256" key="2">
    <source>
        <dbReference type="RuleBase" id="RU102079"/>
    </source>
</evidence>
<evidence type="ECO:0000313" key="5">
    <source>
        <dbReference type="Proteomes" id="UP000504635"/>
    </source>
</evidence>
<proteinExistence type="predicted"/>
<dbReference type="SMART" id="SM00276">
    <property type="entry name" value="GLECT"/>
    <property type="match status" value="2"/>
</dbReference>
<accession>A0A6J2X3J7</accession>
<dbReference type="InterPro" id="IPR044156">
    <property type="entry name" value="Galectin-like"/>
</dbReference>
<dbReference type="InterPro" id="IPR013320">
    <property type="entry name" value="ConA-like_dom_sf"/>
</dbReference>
<feature type="transmembrane region" description="Helical" evidence="3">
    <location>
        <begin position="20"/>
        <end position="44"/>
    </location>
</feature>
<dbReference type="GeneID" id="115874684"/>
<keyword evidence="5" id="KW-1185">Reference proteome</keyword>
<keyword evidence="3" id="KW-0472">Membrane</keyword>
<dbReference type="SMART" id="SM00908">
    <property type="entry name" value="Gal-bind_lectin"/>
    <property type="match status" value="2"/>
</dbReference>
<gene>
    <name evidence="6" type="primary">LOC115874684</name>
</gene>
<dbReference type="AlphaFoldDB" id="A0A6J2X3J7"/>
<keyword evidence="3" id="KW-0812">Transmembrane</keyword>
<feature type="domain" description="Galectin" evidence="4">
    <location>
        <begin position="252"/>
        <end position="388"/>
    </location>
</feature>
<dbReference type="KEGG" id="soy:115874684"/>